<reference evidence="1" key="1">
    <citation type="journal article" date="2014" name="Nat. Commun.">
        <title>The tobacco genome sequence and its comparison with those of tomato and potato.</title>
        <authorList>
            <person name="Sierro N."/>
            <person name="Battey J.N."/>
            <person name="Ouadi S."/>
            <person name="Bakaher N."/>
            <person name="Bovet L."/>
            <person name="Willig A."/>
            <person name="Goepfert S."/>
            <person name="Peitsch M.C."/>
            <person name="Ivanov N.V."/>
        </authorList>
    </citation>
    <scope>NUCLEOTIDE SEQUENCE [LARGE SCALE GENOMIC DNA]</scope>
</reference>
<sequence>MDEEYKPLRMYFPDEEVLFAGEDLLEAYSGWRMYFDGAANFKRVGIGAVLVSESGQHYPISEKLRFPCTNNMAEYEACILGLRMAVDINIQELLVIGDSYLLIHQVQDPIKVNVQDEPAYCFHVDEDPDREPWYYDISRYLKTRDYPKGATSTQKRTLRRLANHFFLNGKILYRRTPDLGLLRCVDAREATKLIEEIHA</sequence>
<protein>
    <submittedName>
        <fullName evidence="2">Uncharacterized protein LOC142181559</fullName>
    </submittedName>
</protein>
<organism evidence="1 2">
    <name type="scientific">Nicotiana tabacum</name>
    <name type="common">Common tobacco</name>
    <dbReference type="NCBI Taxonomy" id="4097"/>
    <lineage>
        <taxon>Eukaryota</taxon>
        <taxon>Viridiplantae</taxon>
        <taxon>Streptophyta</taxon>
        <taxon>Embryophyta</taxon>
        <taxon>Tracheophyta</taxon>
        <taxon>Spermatophyta</taxon>
        <taxon>Magnoliopsida</taxon>
        <taxon>eudicotyledons</taxon>
        <taxon>Gunneridae</taxon>
        <taxon>Pentapetalae</taxon>
        <taxon>asterids</taxon>
        <taxon>lamiids</taxon>
        <taxon>Solanales</taxon>
        <taxon>Solanaceae</taxon>
        <taxon>Nicotianoideae</taxon>
        <taxon>Nicotianeae</taxon>
        <taxon>Nicotiana</taxon>
    </lineage>
</organism>
<proteinExistence type="predicted"/>
<evidence type="ECO:0000313" key="2">
    <source>
        <dbReference type="RefSeq" id="XP_075110576.1"/>
    </source>
</evidence>
<name>A0AC58UM55_TOBAC</name>
<dbReference type="Proteomes" id="UP000790787">
    <property type="component" value="Chromosome 6"/>
</dbReference>
<evidence type="ECO:0000313" key="1">
    <source>
        <dbReference type="Proteomes" id="UP000790787"/>
    </source>
</evidence>
<accession>A0AC58UM55</accession>
<keyword evidence="1" id="KW-1185">Reference proteome</keyword>
<dbReference type="RefSeq" id="XP_075110576.1">
    <property type="nucleotide sequence ID" value="XM_075254475.1"/>
</dbReference>
<gene>
    <name evidence="2" type="primary">LOC142181559</name>
</gene>
<reference evidence="2" key="2">
    <citation type="submission" date="2025-08" db="UniProtKB">
        <authorList>
            <consortium name="RefSeq"/>
        </authorList>
    </citation>
    <scope>IDENTIFICATION</scope>
    <source>
        <tissue evidence="2">Leaf</tissue>
    </source>
</reference>